<reference evidence="6" key="1">
    <citation type="submission" date="2021-01" db="EMBL/GenBank/DDBJ databases">
        <title>Ramlibacter sp. strain AW1 16S ribosomal RNA gene Genome sequencing and assembly.</title>
        <authorList>
            <person name="Kang M."/>
        </authorList>
    </citation>
    <scope>NUCLEOTIDE SEQUENCE</scope>
    <source>
        <strain evidence="6">AW1</strain>
    </source>
</reference>
<feature type="domain" description="HTH lysR-type" evidence="5">
    <location>
        <begin position="9"/>
        <end position="66"/>
    </location>
</feature>
<keyword evidence="7" id="KW-1185">Reference proteome</keyword>
<keyword evidence="2" id="KW-0805">Transcription regulation</keyword>
<evidence type="ECO:0000256" key="2">
    <source>
        <dbReference type="ARBA" id="ARBA00023015"/>
    </source>
</evidence>
<protein>
    <submittedName>
        <fullName evidence="6">LysR family transcriptional regulator</fullName>
    </submittedName>
</protein>
<dbReference type="CDD" id="cd08417">
    <property type="entry name" value="PBP2_Nitroaromatics_like"/>
    <property type="match status" value="1"/>
</dbReference>
<evidence type="ECO:0000256" key="3">
    <source>
        <dbReference type="ARBA" id="ARBA00023125"/>
    </source>
</evidence>
<dbReference type="Pfam" id="PF03466">
    <property type="entry name" value="LysR_substrate"/>
    <property type="match status" value="1"/>
</dbReference>
<sequence length="304" mass="33504">MSTRDIRSLDVGLLRTFQALVHERSVSRAAARLFVTQPAVSASLTRLREVFGDPLFTRAAHGVVPTARAQALAPQVDRLLQDLARLLDDDAPFDPAASSRIFRIAGSDFASSQFLAPLSRRLIDAGSAVRLSWEPASTGAIGQRLDKGEIDLAVLSRIRRPHDMETELLYEDRYVYVLRKGHPRAAGPITLDDFCSIPQIFHGYGHSVLEDLIDEALAREGRRRHAQLAVSGLGQIIHQLLHSDHAGVIGERLARRHQDELAIHPVPMELPPYHGLVCWSASAASDPGVRWLRDEVVRIAAQAA</sequence>
<evidence type="ECO:0000313" key="7">
    <source>
        <dbReference type="Proteomes" id="UP000613011"/>
    </source>
</evidence>
<comment type="caution">
    <text evidence="6">The sequence shown here is derived from an EMBL/GenBank/DDBJ whole genome shotgun (WGS) entry which is preliminary data.</text>
</comment>
<keyword evidence="4" id="KW-0804">Transcription</keyword>
<evidence type="ECO:0000259" key="5">
    <source>
        <dbReference type="PROSITE" id="PS50931"/>
    </source>
</evidence>
<dbReference type="InterPro" id="IPR000847">
    <property type="entry name" value="LysR_HTH_N"/>
</dbReference>
<dbReference type="PRINTS" id="PR00039">
    <property type="entry name" value="HTHLYSR"/>
</dbReference>
<dbReference type="Proteomes" id="UP000613011">
    <property type="component" value="Unassembled WGS sequence"/>
</dbReference>
<dbReference type="GO" id="GO:0003677">
    <property type="term" value="F:DNA binding"/>
    <property type="evidence" value="ECO:0007669"/>
    <property type="project" value="UniProtKB-KW"/>
</dbReference>
<evidence type="ECO:0000313" key="6">
    <source>
        <dbReference type="EMBL" id="MBL0420593.1"/>
    </source>
</evidence>
<gene>
    <name evidence="6" type="ORF">JI739_09585</name>
</gene>
<dbReference type="Gene3D" id="1.10.10.10">
    <property type="entry name" value="Winged helix-like DNA-binding domain superfamily/Winged helix DNA-binding domain"/>
    <property type="match status" value="1"/>
</dbReference>
<dbReference type="RefSeq" id="WP_201683660.1">
    <property type="nucleotide sequence ID" value="NZ_JAEQNA010000002.1"/>
</dbReference>
<dbReference type="EMBL" id="JAEQNA010000002">
    <property type="protein sequence ID" value="MBL0420593.1"/>
    <property type="molecule type" value="Genomic_DNA"/>
</dbReference>
<dbReference type="AlphaFoldDB" id="A0A937D651"/>
<dbReference type="SUPFAM" id="SSF53850">
    <property type="entry name" value="Periplasmic binding protein-like II"/>
    <property type="match status" value="1"/>
</dbReference>
<dbReference type="InterPro" id="IPR037402">
    <property type="entry name" value="YidZ_PBP2"/>
</dbReference>
<evidence type="ECO:0000256" key="1">
    <source>
        <dbReference type="ARBA" id="ARBA00009437"/>
    </source>
</evidence>
<evidence type="ECO:0000256" key="4">
    <source>
        <dbReference type="ARBA" id="ARBA00023163"/>
    </source>
</evidence>
<proteinExistence type="inferred from homology"/>
<dbReference type="PANTHER" id="PTHR30118:SF15">
    <property type="entry name" value="TRANSCRIPTIONAL REGULATORY PROTEIN"/>
    <property type="match status" value="1"/>
</dbReference>
<accession>A0A937D651</accession>
<name>A0A937D651_9BURK</name>
<organism evidence="6 7">
    <name type="scientific">Ramlibacter aurantiacus</name>
    <dbReference type="NCBI Taxonomy" id="2801330"/>
    <lineage>
        <taxon>Bacteria</taxon>
        <taxon>Pseudomonadati</taxon>
        <taxon>Pseudomonadota</taxon>
        <taxon>Betaproteobacteria</taxon>
        <taxon>Burkholderiales</taxon>
        <taxon>Comamonadaceae</taxon>
        <taxon>Ramlibacter</taxon>
    </lineage>
</organism>
<dbReference type="PANTHER" id="PTHR30118">
    <property type="entry name" value="HTH-TYPE TRANSCRIPTIONAL REGULATOR LEUO-RELATED"/>
    <property type="match status" value="1"/>
</dbReference>
<dbReference type="GO" id="GO:0003700">
    <property type="term" value="F:DNA-binding transcription factor activity"/>
    <property type="evidence" value="ECO:0007669"/>
    <property type="project" value="InterPro"/>
</dbReference>
<dbReference type="Pfam" id="PF00126">
    <property type="entry name" value="HTH_1"/>
    <property type="match status" value="1"/>
</dbReference>
<dbReference type="InterPro" id="IPR005119">
    <property type="entry name" value="LysR_subst-bd"/>
</dbReference>
<dbReference type="SUPFAM" id="SSF46785">
    <property type="entry name" value="Winged helix' DNA-binding domain"/>
    <property type="match status" value="1"/>
</dbReference>
<keyword evidence="3" id="KW-0238">DNA-binding</keyword>
<dbReference type="InterPro" id="IPR036390">
    <property type="entry name" value="WH_DNA-bd_sf"/>
</dbReference>
<dbReference type="Gene3D" id="3.40.190.10">
    <property type="entry name" value="Periplasmic binding protein-like II"/>
    <property type="match status" value="2"/>
</dbReference>
<dbReference type="PROSITE" id="PS50931">
    <property type="entry name" value="HTH_LYSR"/>
    <property type="match status" value="1"/>
</dbReference>
<dbReference type="InterPro" id="IPR036388">
    <property type="entry name" value="WH-like_DNA-bd_sf"/>
</dbReference>
<dbReference type="InterPro" id="IPR050389">
    <property type="entry name" value="LysR-type_TF"/>
</dbReference>
<comment type="similarity">
    <text evidence="1">Belongs to the LysR transcriptional regulatory family.</text>
</comment>